<dbReference type="STRING" id="55188.A0A2H5Q3S5"/>
<proteinExistence type="predicted"/>
<dbReference type="PANTHER" id="PTHR33133">
    <property type="entry name" value="OS08G0107100 PROTEIN-RELATED"/>
    <property type="match status" value="1"/>
</dbReference>
<protein>
    <submittedName>
        <fullName evidence="2">Uncharacterized protein</fullName>
    </submittedName>
</protein>
<comment type="caution">
    <text evidence="2">The sequence shown here is derived from an EMBL/GenBank/DDBJ whole genome shotgun (WGS) entry which is preliminary data.</text>
</comment>
<dbReference type="EMBL" id="BDQV01000208">
    <property type="protein sequence ID" value="GAY59288.1"/>
    <property type="molecule type" value="Genomic_DNA"/>
</dbReference>
<feature type="transmembrane region" description="Helical" evidence="1">
    <location>
        <begin position="179"/>
        <end position="199"/>
    </location>
</feature>
<keyword evidence="3" id="KW-1185">Reference proteome</keyword>
<accession>A0A2H5Q3S5</accession>
<evidence type="ECO:0000313" key="2">
    <source>
        <dbReference type="EMBL" id="GAY59288.1"/>
    </source>
</evidence>
<keyword evidence="1" id="KW-1133">Transmembrane helix</keyword>
<dbReference type="PANTHER" id="PTHR33133:SF9">
    <property type="entry name" value="SOLUTE CARRIER FAMILY 40 PROTEIN"/>
    <property type="match status" value="1"/>
</dbReference>
<organism evidence="2 3">
    <name type="scientific">Citrus unshiu</name>
    <name type="common">Satsuma mandarin</name>
    <name type="synonym">Citrus nobilis var. unshiu</name>
    <dbReference type="NCBI Taxonomy" id="55188"/>
    <lineage>
        <taxon>Eukaryota</taxon>
        <taxon>Viridiplantae</taxon>
        <taxon>Streptophyta</taxon>
        <taxon>Embryophyta</taxon>
        <taxon>Tracheophyta</taxon>
        <taxon>Spermatophyta</taxon>
        <taxon>Magnoliopsida</taxon>
        <taxon>eudicotyledons</taxon>
        <taxon>Gunneridae</taxon>
        <taxon>Pentapetalae</taxon>
        <taxon>rosids</taxon>
        <taxon>malvids</taxon>
        <taxon>Sapindales</taxon>
        <taxon>Rutaceae</taxon>
        <taxon>Aurantioideae</taxon>
        <taxon>Citrus</taxon>
    </lineage>
</organism>
<feature type="transmembrane region" description="Helical" evidence="1">
    <location>
        <begin position="87"/>
        <end position="107"/>
    </location>
</feature>
<dbReference type="Proteomes" id="UP000236630">
    <property type="component" value="Unassembled WGS sequence"/>
</dbReference>
<dbReference type="AlphaFoldDB" id="A0A2H5Q3S5"/>
<name>A0A2H5Q3S5_CITUN</name>
<feature type="transmembrane region" description="Helical" evidence="1">
    <location>
        <begin position="266"/>
        <end position="289"/>
    </location>
</feature>
<evidence type="ECO:0000313" key="3">
    <source>
        <dbReference type="Proteomes" id="UP000236630"/>
    </source>
</evidence>
<evidence type="ECO:0000256" key="1">
    <source>
        <dbReference type="SAM" id="Phobius"/>
    </source>
</evidence>
<reference evidence="2 3" key="1">
    <citation type="journal article" date="2017" name="Front. Genet.">
        <title>Draft sequencing of the heterozygous diploid genome of Satsuma (Citrus unshiu Marc.) using a hybrid assembly approach.</title>
        <authorList>
            <person name="Shimizu T."/>
            <person name="Tanizawa Y."/>
            <person name="Mochizuki T."/>
            <person name="Nagasaki H."/>
            <person name="Yoshioka T."/>
            <person name="Toyoda A."/>
            <person name="Fujiyama A."/>
            <person name="Kaminuma E."/>
            <person name="Nakamura Y."/>
        </authorList>
    </citation>
    <scope>NUCLEOTIDE SEQUENCE [LARGE SCALE GENOMIC DNA]</scope>
    <source>
        <strain evidence="3">cv. Miyagawa wase</strain>
    </source>
</reference>
<gene>
    <name evidence="2" type="ORF">CUMW_193380</name>
</gene>
<feature type="transmembrane region" description="Helical" evidence="1">
    <location>
        <begin position="234"/>
        <end position="254"/>
    </location>
</feature>
<keyword evidence="1" id="KW-0472">Membrane</keyword>
<sequence>MPRRTAQVFESVYLIDTAQIFRESIRVILLHPTQFHSISIFFFSPLSISLFISHFLVRYFPQIPSWSINITDHLLGHPLLKILSKTIMHLIICFPSFITFSLIGRAATIQAVSDNYNGISLDRRRLLTKSGMTWIKLLHTSFWEFFIVLGLFGALLISLATVPKLLFSMGLLSSRMLGFLCVLGFLGIPFCVVFAQLMVVGNLAKVLSVLESECYGLESLLKANNLMKGRRQTALIMTLLSNMSLRLVEFLFEFRICRDISIWEAPLLVSMYSSVLVFDSVMNVVFYYACKP</sequence>
<keyword evidence="1" id="KW-0812">Transmembrane</keyword>
<feature type="transmembrane region" description="Helical" evidence="1">
    <location>
        <begin position="38"/>
        <end position="57"/>
    </location>
</feature>
<feature type="transmembrane region" description="Helical" evidence="1">
    <location>
        <begin position="142"/>
        <end position="167"/>
    </location>
</feature>